<dbReference type="InterPro" id="IPR020667">
    <property type="entry name" value="DNA_mismatch_repair_MutL"/>
</dbReference>
<evidence type="ECO:0000256" key="2">
    <source>
        <dbReference type="ARBA" id="ARBA00021975"/>
    </source>
</evidence>
<dbReference type="SMART" id="SM00853">
    <property type="entry name" value="MutL_C"/>
    <property type="match status" value="1"/>
</dbReference>
<dbReference type="PANTHER" id="PTHR10073">
    <property type="entry name" value="DNA MISMATCH REPAIR PROTEIN MLH, PMS, MUTL"/>
    <property type="match status" value="1"/>
</dbReference>
<feature type="region of interest" description="Disordered" evidence="6">
    <location>
        <begin position="334"/>
        <end position="373"/>
    </location>
</feature>
<dbReference type="InterPro" id="IPR036890">
    <property type="entry name" value="HATPase_C_sf"/>
</dbReference>
<dbReference type="Gene3D" id="3.30.1540.20">
    <property type="entry name" value="MutL, C-terminal domain, dimerisation subdomain"/>
    <property type="match status" value="1"/>
</dbReference>
<dbReference type="FunFam" id="3.30.565.10:FF:000003">
    <property type="entry name" value="DNA mismatch repair endonuclease MutL"/>
    <property type="match status" value="1"/>
</dbReference>
<dbReference type="Pfam" id="PF01119">
    <property type="entry name" value="DNA_mis_repair"/>
    <property type="match status" value="1"/>
</dbReference>
<dbReference type="InterPro" id="IPR037198">
    <property type="entry name" value="MutL_C_sf"/>
</dbReference>
<evidence type="ECO:0000313" key="9">
    <source>
        <dbReference type="EMBL" id="QPD05158.1"/>
    </source>
</evidence>
<dbReference type="GO" id="GO:0016887">
    <property type="term" value="F:ATP hydrolysis activity"/>
    <property type="evidence" value="ECO:0007669"/>
    <property type="project" value="InterPro"/>
</dbReference>
<evidence type="ECO:0000256" key="5">
    <source>
        <dbReference type="HAMAP-Rule" id="MF_00149"/>
    </source>
</evidence>
<dbReference type="SUPFAM" id="SSF54211">
    <property type="entry name" value="Ribosomal protein S5 domain 2-like"/>
    <property type="match status" value="1"/>
</dbReference>
<dbReference type="SMART" id="SM01340">
    <property type="entry name" value="DNA_mis_repair"/>
    <property type="match status" value="1"/>
</dbReference>
<dbReference type="PROSITE" id="PS00058">
    <property type="entry name" value="DNA_MISMATCH_REPAIR_1"/>
    <property type="match status" value="1"/>
</dbReference>
<dbReference type="NCBIfam" id="TIGR00585">
    <property type="entry name" value="mutl"/>
    <property type="match status" value="1"/>
</dbReference>
<sequence>MLTTDGHGKICILPEEVIGRIAAGEVVERPAAVVKELLENSIDAGSRVITIDVKEGGLSLIRVTDDGEGMSREDAPRAFYRHATSKLQSDVDLWSIRTMGFRGEALPSIAAVAQICLRTATRSADVGTALEVVGGLVGKIADAPPVIGTRIEVAELFHNQPARKKFLKSIATEYSHIIRVVQQAALAWPSIQFRLTHNAQEIMNYPAVLSALDRIAQVYRPGFLDQCVPLQAALPGVAIKGYIVDAIYAKSSRTPQEVFVNRRPIRNLAVSHAVGEGYGSFVAKGCHPRFVLFLEVDPDRVDVNVHPSKREVRFSDNETVHELVRRAVRQALSRGESTDNSCEGARFPGTNPHSSRSVAGASPVPESPLTNSTFSAWQGSDPQLAFVSEAAEPYARVPSTEVFPLGQINRTFLVVQVGGDLTVIDQHTAHERVLFERLFRSWMTHKIEAQALLIPDPVELSPAQVGLLNRYQSDLGKLGLEIEPFGASTVLIRSTPVGLGRIDAGMFLQDLFEDLTQWDSLASLETRVRSVLASMACHGAVRAGRPMRLEEIKVLVEEWQSEGEITTCPHGRRTSFRLTTDELEKMFGRVGW</sequence>
<evidence type="ECO:0000259" key="7">
    <source>
        <dbReference type="SMART" id="SM00853"/>
    </source>
</evidence>
<dbReference type="Proteomes" id="UP000593737">
    <property type="component" value="Chromosome"/>
</dbReference>
<proteinExistence type="inferred from homology"/>
<evidence type="ECO:0000259" key="8">
    <source>
        <dbReference type="SMART" id="SM01340"/>
    </source>
</evidence>
<dbReference type="InterPro" id="IPR002099">
    <property type="entry name" value="MutL/Mlh/PMS"/>
</dbReference>
<reference evidence="9 10" key="1">
    <citation type="journal article" date="2020" name="ISME J.">
        <title>Enrichment and physiological characterization of a novel comammox Nitrospira indicates ammonium inhibition of complete nitrification.</title>
        <authorList>
            <person name="Sakoula D."/>
            <person name="Koch H."/>
            <person name="Frank J."/>
            <person name="Jetten M.S.M."/>
            <person name="van Kessel M.A.H.J."/>
            <person name="Lucker S."/>
        </authorList>
    </citation>
    <scope>NUCLEOTIDE SEQUENCE [LARGE SCALE GENOMIC DNA]</scope>
    <source>
        <strain evidence="9">Comreactor17</strain>
    </source>
</reference>
<keyword evidence="3 5" id="KW-0227">DNA damage</keyword>
<dbReference type="InterPro" id="IPR014762">
    <property type="entry name" value="DNA_mismatch_repair_CS"/>
</dbReference>
<dbReference type="SUPFAM" id="SSF118116">
    <property type="entry name" value="DNA mismatch repair protein MutL"/>
    <property type="match status" value="1"/>
</dbReference>
<dbReference type="InterPro" id="IPR014790">
    <property type="entry name" value="MutL_C"/>
</dbReference>
<dbReference type="InterPro" id="IPR014721">
    <property type="entry name" value="Ribsml_uS5_D2-typ_fold_subgr"/>
</dbReference>
<dbReference type="AlphaFoldDB" id="A0A7S8FFZ5"/>
<evidence type="ECO:0000313" key="10">
    <source>
        <dbReference type="Proteomes" id="UP000593737"/>
    </source>
</evidence>
<feature type="domain" description="MutL C-terminal dimerisation" evidence="7">
    <location>
        <begin position="404"/>
        <end position="547"/>
    </location>
</feature>
<dbReference type="Pfam" id="PF08676">
    <property type="entry name" value="MutL_C"/>
    <property type="match status" value="1"/>
</dbReference>
<dbReference type="InterPro" id="IPR042121">
    <property type="entry name" value="MutL_C_regsub"/>
</dbReference>
<protein>
    <recommendedName>
        <fullName evidence="2 5">DNA mismatch repair protein MutL</fullName>
    </recommendedName>
</protein>
<comment type="similarity">
    <text evidence="1 5">Belongs to the DNA mismatch repair MutL/HexB family.</text>
</comment>
<dbReference type="SUPFAM" id="SSF55874">
    <property type="entry name" value="ATPase domain of HSP90 chaperone/DNA topoisomerase II/histidine kinase"/>
    <property type="match status" value="1"/>
</dbReference>
<dbReference type="GO" id="GO:0140664">
    <property type="term" value="F:ATP-dependent DNA damage sensor activity"/>
    <property type="evidence" value="ECO:0007669"/>
    <property type="project" value="InterPro"/>
</dbReference>
<evidence type="ECO:0000256" key="6">
    <source>
        <dbReference type="SAM" id="MobiDB-lite"/>
    </source>
</evidence>
<dbReference type="Gene3D" id="3.30.565.10">
    <property type="entry name" value="Histidine kinase-like ATPase, C-terminal domain"/>
    <property type="match status" value="1"/>
</dbReference>
<dbReference type="GO" id="GO:0032300">
    <property type="term" value="C:mismatch repair complex"/>
    <property type="evidence" value="ECO:0007669"/>
    <property type="project" value="InterPro"/>
</dbReference>
<dbReference type="Gene3D" id="3.30.1370.100">
    <property type="entry name" value="MutL, C-terminal domain, regulatory subdomain"/>
    <property type="match status" value="1"/>
</dbReference>
<evidence type="ECO:0000256" key="3">
    <source>
        <dbReference type="ARBA" id="ARBA00022763"/>
    </source>
</evidence>
<dbReference type="GO" id="GO:0030983">
    <property type="term" value="F:mismatched DNA binding"/>
    <property type="evidence" value="ECO:0007669"/>
    <property type="project" value="InterPro"/>
</dbReference>
<dbReference type="InterPro" id="IPR020568">
    <property type="entry name" value="Ribosomal_Su5_D2-typ_SF"/>
</dbReference>
<dbReference type="InterPro" id="IPR013507">
    <property type="entry name" value="DNA_mismatch_S5_2-like"/>
</dbReference>
<dbReference type="InterPro" id="IPR042120">
    <property type="entry name" value="MutL_C_dimsub"/>
</dbReference>
<dbReference type="HAMAP" id="MF_00149">
    <property type="entry name" value="DNA_mis_repair"/>
    <property type="match status" value="1"/>
</dbReference>
<dbReference type="EMBL" id="CP047423">
    <property type="protein sequence ID" value="QPD05158.1"/>
    <property type="molecule type" value="Genomic_DNA"/>
</dbReference>
<name>A0A7S8FFZ5_9BACT</name>
<dbReference type="InterPro" id="IPR038973">
    <property type="entry name" value="MutL/Mlh/Pms-like"/>
</dbReference>
<dbReference type="GO" id="GO:0006298">
    <property type="term" value="P:mismatch repair"/>
    <property type="evidence" value="ECO:0007669"/>
    <property type="project" value="UniProtKB-UniRule"/>
</dbReference>
<dbReference type="Pfam" id="PF13589">
    <property type="entry name" value="HATPase_c_3"/>
    <property type="match status" value="1"/>
</dbReference>
<evidence type="ECO:0000256" key="1">
    <source>
        <dbReference type="ARBA" id="ARBA00006082"/>
    </source>
</evidence>
<evidence type="ECO:0000256" key="4">
    <source>
        <dbReference type="ARBA" id="ARBA00023204"/>
    </source>
</evidence>
<dbReference type="GO" id="GO:0005524">
    <property type="term" value="F:ATP binding"/>
    <property type="evidence" value="ECO:0007669"/>
    <property type="project" value="InterPro"/>
</dbReference>
<comment type="function">
    <text evidence="5">This protein is involved in the repair of mismatches in DNA. It is required for dam-dependent methyl-directed DNA mismatch repair. May act as a 'molecular matchmaker', a protein that promotes the formation of a stable complex between two or more DNA-binding proteins in an ATP-dependent manner without itself being part of a final effector complex.</text>
</comment>
<dbReference type="Gene3D" id="3.30.230.10">
    <property type="match status" value="1"/>
</dbReference>
<dbReference type="CDD" id="cd16926">
    <property type="entry name" value="HATPase_MutL-MLH-PMS-like"/>
    <property type="match status" value="1"/>
</dbReference>
<dbReference type="PANTHER" id="PTHR10073:SF12">
    <property type="entry name" value="DNA MISMATCH REPAIR PROTEIN MLH1"/>
    <property type="match status" value="1"/>
</dbReference>
<keyword evidence="4 5" id="KW-0234">DNA repair</keyword>
<dbReference type="CDD" id="cd00782">
    <property type="entry name" value="MutL_Trans"/>
    <property type="match status" value="1"/>
</dbReference>
<dbReference type="KEGG" id="nkf:Nkreftii_002932"/>
<feature type="domain" description="DNA mismatch repair protein S5" evidence="8">
    <location>
        <begin position="215"/>
        <end position="333"/>
    </location>
</feature>
<gene>
    <name evidence="5" type="primary">mutL</name>
    <name evidence="9" type="ORF">Nkreftii_002932</name>
</gene>
<organism evidence="9 10">
    <name type="scientific">Candidatus Nitrospira kreftii</name>
    <dbReference type="NCBI Taxonomy" id="2652173"/>
    <lineage>
        <taxon>Bacteria</taxon>
        <taxon>Pseudomonadati</taxon>
        <taxon>Nitrospirota</taxon>
        <taxon>Nitrospiria</taxon>
        <taxon>Nitrospirales</taxon>
        <taxon>Nitrospiraceae</taxon>
        <taxon>Nitrospira</taxon>
    </lineage>
</organism>
<accession>A0A7S8FFZ5</accession>